<organism evidence="2 3">
    <name type="scientific">Hymenobacter koreensis</name>
    <dbReference type="NCBI Taxonomy" id="1084523"/>
    <lineage>
        <taxon>Bacteria</taxon>
        <taxon>Pseudomonadati</taxon>
        <taxon>Bacteroidota</taxon>
        <taxon>Cytophagia</taxon>
        <taxon>Cytophagales</taxon>
        <taxon>Hymenobacteraceae</taxon>
        <taxon>Hymenobacter</taxon>
    </lineage>
</organism>
<evidence type="ECO:0000313" key="2">
    <source>
        <dbReference type="EMBL" id="GAA4385779.1"/>
    </source>
</evidence>
<dbReference type="EMBL" id="BAABHA010000010">
    <property type="protein sequence ID" value="GAA4385779.1"/>
    <property type="molecule type" value="Genomic_DNA"/>
</dbReference>
<dbReference type="InterPro" id="IPR036291">
    <property type="entry name" value="NAD(P)-bd_dom_sf"/>
</dbReference>
<dbReference type="InterPro" id="IPR016040">
    <property type="entry name" value="NAD(P)-bd_dom"/>
</dbReference>
<gene>
    <name evidence="2" type="ORF">GCM10023186_29560</name>
</gene>
<evidence type="ECO:0000259" key="1">
    <source>
        <dbReference type="Pfam" id="PF13460"/>
    </source>
</evidence>
<feature type="domain" description="NAD(P)-binding" evidence="1">
    <location>
        <begin position="8"/>
        <end position="118"/>
    </location>
</feature>
<dbReference type="PANTHER" id="PTHR14097">
    <property type="entry name" value="OXIDOREDUCTASE HTATIP2"/>
    <property type="match status" value="1"/>
</dbReference>
<dbReference type="Gene3D" id="3.40.50.720">
    <property type="entry name" value="NAD(P)-binding Rossmann-like Domain"/>
    <property type="match status" value="1"/>
</dbReference>
<dbReference type="Pfam" id="PF13460">
    <property type="entry name" value="NAD_binding_10"/>
    <property type="match status" value="1"/>
</dbReference>
<dbReference type="PANTHER" id="PTHR14097:SF7">
    <property type="entry name" value="OXIDOREDUCTASE HTATIP2"/>
    <property type="match status" value="1"/>
</dbReference>
<dbReference type="SUPFAM" id="SSF51735">
    <property type="entry name" value="NAD(P)-binding Rossmann-fold domains"/>
    <property type="match status" value="1"/>
</dbReference>
<protein>
    <submittedName>
        <fullName evidence="2">NAD(P)H-binding protein</fullName>
    </submittedName>
</protein>
<proteinExistence type="predicted"/>
<comment type="caution">
    <text evidence="2">The sequence shown here is derived from an EMBL/GenBank/DDBJ whole genome shotgun (WGS) entry which is preliminary data.</text>
</comment>
<accession>A0ABP8J641</accession>
<dbReference type="RefSeq" id="WP_345225480.1">
    <property type="nucleotide sequence ID" value="NZ_BAABHA010000010.1"/>
</dbReference>
<reference evidence="3" key="1">
    <citation type="journal article" date="2019" name="Int. J. Syst. Evol. Microbiol.">
        <title>The Global Catalogue of Microorganisms (GCM) 10K type strain sequencing project: providing services to taxonomists for standard genome sequencing and annotation.</title>
        <authorList>
            <consortium name="The Broad Institute Genomics Platform"/>
            <consortium name="The Broad Institute Genome Sequencing Center for Infectious Disease"/>
            <person name="Wu L."/>
            <person name="Ma J."/>
        </authorList>
    </citation>
    <scope>NUCLEOTIDE SEQUENCE [LARGE SCALE GENOMIC DNA]</scope>
    <source>
        <strain evidence="3">JCM 17924</strain>
    </source>
</reference>
<dbReference type="Proteomes" id="UP001500454">
    <property type="component" value="Unassembled WGS sequence"/>
</dbReference>
<name>A0ABP8J641_9BACT</name>
<evidence type="ECO:0000313" key="3">
    <source>
        <dbReference type="Proteomes" id="UP001500454"/>
    </source>
</evidence>
<keyword evidence="3" id="KW-1185">Reference proteome</keyword>
<sequence length="219" mass="24537">MKIALVIGATGLVGDYLLRQLLLDSRFERIKVFTRRPTGYQNPAKLEEHLVDFEQPEQWHHLLTGDVLFSTLGTTLKQAGGQRQQYRVDYTYQYQTAEAAARNGVETYVLVSSASADPTSNIFYTRMKGELERDVQRLPFRRIRILQPGPLAGPRQEPRTLEKIGIAAASLLGQLPALRKYRPAHGRTVAQAMINATLDETPGTQVDTLEGVFARVGEE</sequence>